<name>A0A5J4TD03_9EUKA</name>
<accession>A0A5J4TD03</accession>
<dbReference type="Proteomes" id="UP000324800">
    <property type="component" value="Unassembled WGS sequence"/>
</dbReference>
<evidence type="ECO:0000313" key="2">
    <source>
        <dbReference type="Proteomes" id="UP000324800"/>
    </source>
</evidence>
<dbReference type="EMBL" id="SNRW01033546">
    <property type="protein sequence ID" value="KAA6356097.1"/>
    <property type="molecule type" value="Genomic_DNA"/>
</dbReference>
<reference evidence="1 2" key="1">
    <citation type="submission" date="2019-03" db="EMBL/GenBank/DDBJ databases">
        <title>Single cell metagenomics reveals metabolic interactions within the superorganism composed of flagellate Streblomastix strix and complex community of Bacteroidetes bacteria on its surface.</title>
        <authorList>
            <person name="Treitli S.C."/>
            <person name="Kolisko M."/>
            <person name="Husnik F."/>
            <person name="Keeling P."/>
            <person name="Hampl V."/>
        </authorList>
    </citation>
    <scope>NUCLEOTIDE SEQUENCE [LARGE SCALE GENOMIC DNA]</scope>
    <source>
        <strain evidence="1">ST1C</strain>
    </source>
</reference>
<gene>
    <name evidence="1" type="ORF">EZS28_048375</name>
</gene>
<protein>
    <submittedName>
        <fullName evidence="1">Uncharacterized protein</fullName>
    </submittedName>
</protein>
<evidence type="ECO:0000313" key="1">
    <source>
        <dbReference type="EMBL" id="KAA6356097.1"/>
    </source>
</evidence>
<dbReference type="AlphaFoldDB" id="A0A5J4TD03"/>
<proteinExistence type="predicted"/>
<comment type="caution">
    <text evidence="1">The sequence shown here is derived from an EMBL/GenBank/DDBJ whole genome shotgun (WGS) entry which is preliminary data.</text>
</comment>
<organism evidence="1 2">
    <name type="scientific">Streblomastix strix</name>
    <dbReference type="NCBI Taxonomy" id="222440"/>
    <lineage>
        <taxon>Eukaryota</taxon>
        <taxon>Metamonada</taxon>
        <taxon>Preaxostyla</taxon>
        <taxon>Oxymonadida</taxon>
        <taxon>Streblomastigidae</taxon>
        <taxon>Streblomastix</taxon>
    </lineage>
</organism>
<sequence>MDLSFILVGDQDNEEEEEVFRLEEEVIYLVLGEDQGDYQKECYGMYQNGEDNGINIDLNSFGMVCQVYNVFDSDEEE</sequence>